<organism evidence="7">
    <name type="scientific">Arcobacter sp. AZ-2023</name>
    <dbReference type="NCBI Taxonomy" id="3074453"/>
    <lineage>
        <taxon>Bacteria</taxon>
        <taxon>Pseudomonadati</taxon>
        <taxon>Campylobacterota</taxon>
        <taxon>Epsilonproteobacteria</taxon>
        <taxon>Campylobacterales</taxon>
        <taxon>Arcobacteraceae</taxon>
        <taxon>Arcobacter</taxon>
    </lineage>
</organism>
<accession>A0AA96DQG2</accession>
<dbReference type="SUPFAM" id="SSF56349">
    <property type="entry name" value="DNA breaking-rejoining enzymes"/>
    <property type="match status" value="1"/>
</dbReference>
<dbReference type="PANTHER" id="PTHR30349">
    <property type="entry name" value="PHAGE INTEGRASE-RELATED"/>
    <property type="match status" value="1"/>
</dbReference>
<evidence type="ECO:0000256" key="4">
    <source>
        <dbReference type="ARBA" id="ARBA00023172"/>
    </source>
</evidence>
<dbReference type="InterPro" id="IPR004107">
    <property type="entry name" value="Integrase_SAM-like_N"/>
</dbReference>
<evidence type="ECO:0000259" key="6">
    <source>
        <dbReference type="Pfam" id="PF14659"/>
    </source>
</evidence>
<dbReference type="AlphaFoldDB" id="A0AA96DQG2"/>
<protein>
    <submittedName>
        <fullName evidence="7">Tyrosine-type recombinase/integrase</fullName>
    </submittedName>
</protein>
<dbReference type="InterPro" id="IPR010998">
    <property type="entry name" value="Integrase_recombinase_N"/>
</dbReference>
<dbReference type="GO" id="GO:0003677">
    <property type="term" value="F:DNA binding"/>
    <property type="evidence" value="ECO:0007669"/>
    <property type="project" value="UniProtKB-KW"/>
</dbReference>
<comment type="similarity">
    <text evidence="1">Belongs to the 'phage' integrase family.</text>
</comment>
<evidence type="ECO:0000313" key="7">
    <source>
        <dbReference type="EMBL" id="WNL29618.1"/>
    </source>
</evidence>
<evidence type="ECO:0000256" key="3">
    <source>
        <dbReference type="ARBA" id="ARBA00023125"/>
    </source>
</evidence>
<reference evidence="7" key="1">
    <citation type="submission" date="2023-09" db="EMBL/GenBank/DDBJ databases">
        <title>Arcobacter tbilisiensis sp. nov. isolated from chicken meat in Tbilisi, Georgia.</title>
        <authorList>
            <person name="Matthias R."/>
            <person name="Zautner A.E."/>
        </authorList>
    </citation>
    <scope>NUCLEOTIDE SEQUENCE</scope>
    <source>
        <strain evidence="7">LEO 52</strain>
    </source>
</reference>
<evidence type="ECO:0000259" key="5">
    <source>
        <dbReference type="Pfam" id="PF00589"/>
    </source>
</evidence>
<dbReference type="Pfam" id="PF00589">
    <property type="entry name" value="Phage_integrase"/>
    <property type="match status" value="1"/>
</dbReference>
<dbReference type="EMBL" id="CP134854">
    <property type="protein sequence ID" value="WNL29618.1"/>
    <property type="molecule type" value="Genomic_DNA"/>
</dbReference>
<keyword evidence="4" id="KW-0233">DNA recombination</keyword>
<dbReference type="InterPro" id="IPR013762">
    <property type="entry name" value="Integrase-like_cat_sf"/>
</dbReference>
<dbReference type="InterPro" id="IPR002104">
    <property type="entry name" value="Integrase_catalytic"/>
</dbReference>
<dbReference type="PANTHER" id="PTHR30349:SF41">
    <property type="entry name" value="INTEGRASE_RECOMBINASE PROTEIN MJ0367-RELATED"/>
    <property type="match status" value="1"/>
</dbReference>
<sequence>MSKRIKSKKYVGVYYRDLANNDRVFEFTYKDINGVKKWVKVGLASHNINEAYANRKRIETISKIKLDGDEPDFIKKRKAVKKLILNTVAVEYFKDYETRSKPNIFKESLFKYQNKIEPYFGNKAIDEINKESIDKWLNVFKGAYKQASINSYHATFKAIINFGIKEFKELENIANPLSKISIKDPQNERERVLSTNEIKHLFDCLIHKPKAYLYVCVALGTGARPQAIITTQKKDLDIPNRTLTFPALKKGKRYPVPLIESLFQKLIEATKDLKPDDYIFHPDNPKTDTTRPITYEGMKGQIQPLLDDLFNRGFDRNDRKHRVTFYTFRHTFATHLVKNSNVNILDVKKLMSHSRLQMTERYTKIELHKGTQDALNNLYNFDK</sequence>
<proteinExistence type="inferred from homology"/>
<dbReference type="GO" id="GO:0015074">
    <property type="term" value="P:DNA integration"/>
    <property type="evidence" value="ECO:0007669"/>
    <property type="project" value="UniProtKB-KW"/>
</dbReference>
<keyword evidence="3" id="KW-0238">DNA-binding</keyword>
<dbReference type="GO" id="GO:0006310">
    <property type="term" value="P:DNA recombination"/>
    <property type="evidence" value="ECO:0007669"/>
    <property type="project" value="UniProtKB-KW"/>
</dbReference>
<dbReference type="CDD" id="cd00796">
    <property type="entry name" value="INT_Rci_Hp1_C"/>
    <property type="match status" value="1"/>
</dbReference>
<evidence type="ECO:0000256" key="1">
    <source>
        <dbReference type="ARBA" id="ARBA00008857"/>
    </source>
</evidence>
<feature type="domain" description="Integrase SAM-like N-terminal" evidence="6">
    <location>
        <begin position="87"/>
        <end position="138"/>
    </location>
</feature>
<dbReference type="InterPro" id="IPR011010">
    <property type="entry name" value="DNA_brk_join_enz"/>
</dbReference>
<name>A0AA96DQG2_9BACT</name>
<gene>
    <name evidence="7" type="ORF">RMQ68_09660</name>
</gene>
<dbReference type="InterPro" id="IPR050090">
    <property type="entry name" value="Tyrosine_recombinase_XerCD"/>
</dbReference>
<dbReference type="Pfam" id="PF14659">
    <property type="entry name" value="Phage_int_SAM_3"/>
    <property type="match status" value="1"/>
</dbReference>
<dbReference type="Gene3D" id="1.10.443.10">
    <property type="entry name" value="Intergrase catalytic core"/>
    <property type="match status" value="1"/>
</dbReference>
<keyword evidence="2" id="KW-0229">DNA integration</keyword>
<feature type="domain" description="Tyr recombinase" evidence="5">
    <location>
        <begin position="192"/>
        <end position="365"/>
    </location>
</feature>
<evidence type="ECO:0000256" key="2">
    <source>
        <dbReference type="ARBA" id="ARBA00022908"/>
    </source>
</evidence>
<dbReference type="Gene3D" id="1.10.150.130">
    <property type="match status" value="1"/>
</dbReference>